<evidence type="ECO:0000313" key="2">
    <source>
        <dbReference type="EMBL" id="KKR23805.1"/>
    </source>
</evidence>
<dbReference type="InterPro" id="IPR043727">
    <property type="entry name" value="Lmo0937-like"/>
</dbReference>
<evidence type="ECO:0008006" key="4">
    <source>
        <dbReference type="Google" id="ProtNLM"/>
    </source>
</evidence>
<reference evidence="2 3" key="1">
    <citation type="journal article" date="2015" name="Nature">
        <title>rRNA introns, odd ribosomes, and small enigmatic genomes across a large radiation of phyla.</title>
        <authorList>
            <person name="Brown C.T."/>
            <person name="Hug L.A."/>
            <person name="Thomas B.C."/>
            <person name="Sharon I."/>
            <person name="Castelle C.J."/>
            <person name="Singh A."/>
            <person name="Wilkins M.J."/>
            <person name="Williams K.H."/>
            <person name="Banfield J.F."/>
        </authorList>
    </citation>
    <scope>NUCLEOTIDE SEQUENCE [LARGE SCALE GENOMIC DNA]</scope>
</reference>
<keyword evidence="1" id="KW-0812">Transmembrane</keyword>
<keyword evidence="1" id="KW-1133">Transmembrane helix</keyword>
<sequence>MLLTIGFILIALWLIGFIVFPVLGWFIHLLLIVAIVVVLVRFIRGK</sequence>
<dbReference type="Proteomes" id="UP000034764">
    <property type="component" value="Unassembled WGS sequence"/>
</dbReference>
<accession>A0A0G0RMQ2</accession>
<organism evidence="2 3">
    <name type="scientific">Candidatus Yanofskybacteria bacterium GW2011_GWD2_39_48</name>
    <dbReference type="NCBI Taxonomy" id="1619031"/>
    <lineage>
        <taxon>Bacteria</taxon>
        <taxon>Candidatus Yanofskyibacteriota</taxon>
    </lineage>
</organism>
<dbReference type="Pfam" id="PF18919">
    <property type="entry name" value="DUF5670"/>
    <property type="match status" value="1"/>
</dbReference>
<dbReference type="EMBL" id="LBXD01000007">
    <property type="protein sequence ID" value="KKR23805.1"/>
    <property type="molecule type" value="Genomic_DNA"/>
</dbReference>
<feature type="transmembrane region" description="Helical" evidence="1">
    <location>
        <begin position="6"/>
        <end position="39"/>
    </location>
</feature>
<proteinExistence type="predicted"/>
<evidence type="ECO:0000256" key="1">
    <source>
        <dbReference type="SAM" id="Phobius"/>
    </source>
</evidence>
<name>A0A0G0RMQ2_9BACT</name>
<gene>
    <name evidence="2" type="ORF">UT53_C0007G0023</name>
</gene>
<comment type="caution">
    <text evidence="2">The sequence shown here is derived from an EMBL/GenBank/DDBJ whole genome shotgun (WGS) entry which is preliminary data.</text>
</comment>
<evidence type="ECO:0000313" key="3">
    <source>
        <dbReference type="Proteomes" id="UP000034764"/>
    </source>
</evidence>
<keyword evidence="1" id="KW-0472">Membrane</keyword>
<protein>
    <recommendedName>
        <fullName evidence="4">Lmo0937 family membrane protein</fullName>
    </recommendedName>
</protein>
<dbReference type="NCBIfam" id="NF033488">
    <property type="entry name" value="lmo0937_fam_TM"/>
    <property type="match status" value="1"/>
</dbReference>
<dbReference type="AlphaFoldDB" id="A0A0G0RMQ2"/>